<evidence type="ECO:0000313" key="3">
    <source>
        <dbReference type="Proteomes" id="UP000485058"/>
    </source>
</evidence>
<keyword evidence="1" id="KW-1133">Transmembrane helix</keyword>
<sequence length="66" mass="7050">MSETELPPAEDNLFDSAKPRARGKVEYFAETVFDGADLTRSVHLGWGAMLGALSIFLCMGASAATQ</sequence>
<accession>A0A699YIW2</accession>
<dbReference type="AlphaFoldDB" id="A0A699YIW2"/>
<gene>
    <name evidence="2" type="ORF">HaLaN_01673</name>
</gene>
<proteinExistence type="predicted"/>
<evidence type="ECO:0000313" key="2">
    <source>
        <dbReference type="EMBL" id="GFH06946.1"/>
    </source>
</evidence>
<organism evidence="2 3">
    <name type="scientific">Haematococcus lacustris</name>
    <name type="common">Green alga</name>
    <name type="synonym">Haematococcus pluvialis</name>
    <dbReference type="NCBI Taxonomy" id="44745"/>
    <lineage>
        <taxon>Eukaryota</taxon>
        <taxon>Viridiplantae</taxon>
        <taxon>Chlorophyta</taxon>
        <taxon>core chlorophytes</taxon>
        <taxon>Chlorophyceae</taxon>
        <taxon>CS clade</taxon>
        <taxon>Chlamydomonadales</taxon>
        <taxon>Haematococcaceae</taxon>
        <taxon>Haematococcus</taxon>
    </lineage>
</organism>
<protein>
    <submittedName>
        <fullName evidence="2">Uncharacterized protein</fullName>
    </submittedName>
</protein>
<dbReference type="Proteomes" id="UP000485058">
    <property type="component" value="Unassembled WGS sequence"/>
</dbReference>
<keyword evidence="1" id="KW-0472">Membrane</keyword>
<evidence type="ECO:0000256" key="1">
    <source>
        <dbReference type="SAM" id="Phobius"/>
    </source>
</evidence>
<feature type="non-terminal residue" evidence="2">
    <location>
        <position position="66"/>
    </location>
</feature>
<feature type="transmembrane region" description="Helical" evidence="1">
    <location>
        <begin position="44"/>
        <end position="64"/>
    </location>
</feature>
<comment type="caution">
    <text evidence="2">The sequence shown here is derived from an EMBL/GenBank/DDBJ whole genome shotgun (WGS) entry which is preliminary data.</text>
</comment>
<dbReference type="EMBL" id="BLLF01000065">
    <property type="protein sequence ID" value="GFH06946.1"/>
    <property type="molecule type" value="Genomic_DNA"/>
</dbReference>
<name>A0A699YIW2_HAELA</name>
<keyword evidence="1" id="KW-0812">Transmembrane</keyword>
<reference evidence="2 3" key="1">
    <citation type="submission" date="2020-02" db="EMBL/GenBank/DDBJ databases">
        <title>Draft genome sequence of Haematococcus lacustris strain NIES-144.</title>
        <authorList>
            <person name="Morimoto D."/>
            <person name="Nakagawa S."/>
            <person name="Yoshida T."/>
            <person name="Sawayama S."/>
        </authorList>
    </citation>
    <scope>NUCLEOTIDE SEQUENCE [LARGE SCALE GENOMIC DNA]</scope>
    <source>
        <strain evidence="2 3">NIES-144</strain>
    </source>
</reference>
<keyword evidence="3" id="KW-1185">Reference proteome</keyword>
<feature type="non-terminal residue" evidence="2">
    <location>
        <position position="1"/>
    </location>
</feature>